<feature type="region of interest" description="Disordered" evidence="7">
    <location>
        <begin position="187"/>
        <end position="241"/>
    </location>
</feature>
<proteinExistence type="inferred from homology"/>
<feature type="signal peptide" evidence="8">
    <location>
        <begin position="1"/>
        <end position="24"/>
    </location>
</feature>
<accession>A0A7S4ETQ5</accession>
<dbReference type="Pfam" id="PF10185">
    <property type="entry name" value="Mesd"/>
    <property type="match status" value="1"/>
</dbReference>
<organism evidence="9">
    <name type="scientific">Chrysotila carterae</name>
    <name type="common">Marine alga</name>
    <name type="synonym">Syracosphaera carterae</name>
    <dbReference type="NCBI Taxonomy" id="13221"/>
    <lineage>
        <taxon>Eukaryota</taxon>
        <taxon>Haptista</taxon>
        <taxon>Haptophyta</taxon>
        <taxon>Prymnesiophyceae</taxon>
        <taxon>Isochrysidales</taxon>
        <taxon>Isochrysidaceae</taxon>
        <taxon>Chrysotila</taxon>
    </lineage>
</organism>
<evidence type="ECO:0000256" key="3">
    <source>
        <dbReference type="ARBA" id="ARBA00022687"/>
    </source>
</evidence>
<comment type="similarity">
    <text evidence="2">Belongs to the MESD family.</text>
</comment>
<feature type="compositionally biased region" description="Basic and acidic residues" evidence="7">
    <location>
        <begin position="191"/>
        <end position="214"/>
    </location>
</feature>
<dbReference type="Gene3D" id="3.30.70.260">
    <property type="match status" value="1"/>
</dbReference>
<protein>
    <submittedName>
        <fullName evidence="9">Uncharacterized protein</fullName>
    </submittedName>
</protein>
<keyword evidence="6" id="KW-0143">Chaperone</keyword>
<evidence type="ECO:0000256" key="8">
    <source>
        <dbReference type="SAM" id="SignalP"/>
    </source>
</evidence>
<feature type="chain" id="PRO_5031336682" evidence="8">
    <location>
        <begin position="25"/>
        <end position="241"/>
    </location>
</feature>
<evidence type="ECO:0000256" key="1">
    <source>
        <dbReference type="ARBA" id="ARBA00004240"/>
    </source>
</evidence>
<evidence type="ECO:0000256" key="5">
    <source>
        <dbReference type="ARBA" id="ARBA00022824"/>
    </source>
</evidence>
<name>A0A7S4ETQ5_CHRCT</name>
<feature type="compositionally biased region" description="Basic residues" evidence="7">
    <location>
        <begin position="219"/>
        <end position="232"/>
    </location>
</feature>
<evidence type="ECO:0000256" key="7">
    <source>
        <dbReference type="SAM" id="MobiDB-lite"/>
    </source>
</evidence>
<dbReference type="AlphaFoldDB" id="A0A7S4ETQ5"/>
<feature type="region of interest" description="Disordered" evidence="7">
    <location>
        <begin position="29"/>
        <end position="67"/>
    </location>
</feature>
<comment type="subcellular location">
    <subcellularLocation>
        <location evidence="1">Endoplasmic reticulum</location>
    </subcellularLocation>
</comment>
<dbReference type="EMBL" id="HBIZ01006133">
    <property type="protein sequence ID" value="CAE0750921.1"/>
    <property type="molecule type" value="Transcribed_RNA"/>
</dbReference>
<gene>
    <name evidence="9" type="ORF">PCAR00345_LOCUS3506</name>
</gene>
<dbReference type="InterPro" id="IPR019330">
    <property type="entry name" value="MESD"/>
</dbReference>
<keyword evidence="4 8" id="KW-0732">Signal</keyword>
<evidence type="ECO:0000256" key="6">
    <source>
        <dbReference type="ARBA" id="ARBA00023186"/>
    </source>
</evidence>
<evidence type="ECO:0000313" key="9">
    <source>
        <dbReference type="EMBL" id="CAE0750921.1"/>
    </source>
</evidence>
<dbReference type="GO" id="GO:0005783">
    <property type="term" value="C:endoplasmic reticulum"/>
    <property type="evidence" value="ECO:0007669"/>
    <property type="project" value="UniProtKB-SubCell"/>
</dbReference>
<keyword evidence="3" id="KW-0879">Wnt signaling pathway</keyword>
<dbReference type="PANTHER" id="PTHR17600">
    <property type="entry name" value="MESODERM DEVELOPMENT CANDIDATE 2"/>
    <property type="match status" value="1"/>
</dbReference>
<reference evidence="9" key="1">
    <citation type="submission" date="2021-01" db="EMBL/GenBank/DDBJ databases">
        <authorList>
            <person name="Corre E."/>
            <person name="Pelletier E."/>
            <person name="Niang G."/>
            <person name="Scheremetjew M."/>
            <person name="Finn R."/>
            <person name="Kale V."/>
            <person name="Holt S."/>
            <person name="Cochrane G."/>
            <person name="Meng A."/>
            <person name="Brown T."/>
            <person name="Cohen L."/>
        </authorList>
    </citation>
    <scope>NUCLEOTIDE SEQUENCE</scope>
    <source>
        <strain evidence="9">CCMP645</strain>
    </source>
</reference>
<keyword evidence="5" id="KW-0256">Endoplasmic reticulum</keyword>
<evidence type="ECO:0000256" key="2">
    <source>
        <dbReference type="ARBA" id="ARBA00011068"/>
    </source>
</evidence>
<feature type="compositionally biased region" description="Acidic residues" evidence="7">
    <location>
        <begin position="47"/>
        <end position="56"/>
    </location>
</feature>
<dbReference type="GO" id="GO:0016055">
    <property type="term" value="P:Wnt signaling pathway"/>
    <property type="evidence" value="ECO:0007669"/>
    <property type="project" value="UniProtKB-KW"/>
</dbReference>
<feature type="compositionally biased region" description="Basic and acidic residues" evidence="7">
    <location>
        <begin position="35"/>
        <end position="46"/>
    </location>
</feature>
<dbReference type="PANTHER" id="PTHR17600:SF2">
    <property type="entry name" value="LRP CHAPERONE MESD"/>
    <property type="match status" value="1"/>
</dbReference>
<evidence type="ECO:0000256" key="4">
    <source>
        <dbReference type="ARBA" id="ARBA00022729"/>
    </source>
</evidence>
<sequence length="241" mass="27057">MPSLLHVAVLHTFVLLSLLPCIQAKKQRSSSEWSKMTDADWERVESEWESNDEQENEPPKPAGGGFDIKALQEQLAQANKKGKRKGKKKVDVAEMLGNQPTGGPTMMFATIDYPGCCTEKPPTERLANKWSALLHSAGMQQSAYVVENDIILFSTQAGLHAKEIKEFLLEQPECVAVEWNQVRTPGPAETEEWKRVDAAKKAEKKAEREAKQQAEKAQPSKRRKSKTRRRQSSKTSDKGEL</sequence>
<dbReference type="GO" id="GO:0006457">
    <property type="term" value="P:protein folding"/>
    <property type="evidence" value="ECO:0007669"/>
    <property type="project" value="InterPro"/>
</dbReference>